<dbReference type="InterPro" id="IPR012910">
    <property type="entry name" value="Plug_dom"/>
</dbReference>
<protein>
    <submittedName>
        <fullName evidence="5">TonB-dependent Receptor Plug Domain</fullName>
    </submittedName>
</protein>
<dbReference type="EMBL" id="FNRI01000002">
    <property type="protein sequence ID" value="SEA24697.1"/>
    <property type="molecule type" value="Genomic_DNA"/>
</dbReference>
<accession>A0A1H3ZM18</accession>
<feature type="transmembrane region" description="Helical" evidence="2">
    <location>
        <begin position="6"/>
        <end position="25"/>
    </location>
</feature>
<evidence type="ECO:0000256" key="1">
    <source>
        <dbReference type="PROSITE-ProRule" id="PRU01360"/>
    </source>
</evidence>
<keyword evidence="1 2" id="KW-0812">Transmembrane</keyword>
<dbReference type="RefSeq" id="WP_010263208.1">
    <property type="nucleotide sequence ID" value="NZ_CAEG01000012.1"/>
</dbReference>
<organism evidence="5 6">
    <name type="scientific">Alistipes timonensis JC136</name>
    <dbReference type="NCBI Taxonomy" id="1033731"/>
    <lineage>
        <taxon>Bacteria</taxon>
        <taxon>Pseudomonadati</taxon>
        <taxon>Bacteroidota</taxon>
        <taxon>Bacteroidia</taxon>
        <taxon>Bacteroidales</taxon>
        <taxon>Rikenellaceae</taxon>
        <taxon>Alistipes</taxon>
    </lineage>
</organism>
<comment type="subcellular location">
    <subcellularLocation>
        <location evidence="1">Cell outer membrane</location>
        <topology evidence="1">Multi-pass membrane protein</topology>
    </subcellularLocation>
</comment>
<dbReference type="InterPro" id="IPR039426">
    <property type="entry name" value="TonB-dep_rcpt-like"/>
</dbReference>
<name>A0A1H3ZM18_9BACT</name>
<feature type="domain" description="TonB-dependent receptor plug" evidence="4">
    <location>
        <begin position="292"/>
        <end position="354"/>
    </location>
</feature>
<feature type="transmembrane region" description="Helical" evidence="2">
    <location>
        <begin position="89"/>
        <end position="113"/>
    </location>
</feature>
<dbReference type="PANTHER" id="PTHR34978">
    <property type="entry name" value="POSSIBLE SENSOR-TRANSDUCER PROTEIN BLAR"/>
    <property type="match status" value="1"/>
</dbReference>
<keyword evidence="1" id="KW-1134">Transmembrane beta strand</keyword>
<dbReference type="InterPro" id="IPR052173">
    <property type="entry name" value="Beta-lactam_resp_regulator"/>
</dbReference>
<proteinExistence type="inferred from homology"/>
<sequence length="570" mass="62462">MYDLMIYSLKVGGCLAVFYLFFKLLLSRETFHRFNRIVLLGAMVLSFVLPLCVITVYRELPVLPESPAEKAVTTVAAEPPAEPFPWEKLAGGAFVAGAVVTLLGTCCSLFGVVRLVRRGSRERLEDGSVLVRTDRAVTPFSWGRYIFMSGKDLAENGGAILLHERAHLRLRHSLDLIVTDVAGCLQWFNPAMWLLRRELRAIHEYEADEAVLESGVDARDYQLLLIRKAAGGRWYSVANSFNHSKLKNRITMMLRKRSSRWAGARVLLLLPLMGAALGAFAETAYVFPEDKVTKEKSGIRIRGVKSSSGKEPLVLVDGRETVLDSIKTEQIKTITVLKDSTVVAVYGEKGRNGVILVEMKKDTEPASMYLEVKKAKVVSGKSGTVIVSDSVGTVVTAGKPEEVTVVGYGMKSKEGNVVRLRGHRRSDSRTVVYLVDGVRVPEIESLDPNRIESISVLKDASVPAEYLAEGRTGVIAITTKRTPDARQAAVESVEGSPDSSTTVYKGSVTVNGAFSEGTLILINGKEAAQADVDALKPGRIKKMTVYKGDEAVKRYGERGRNGVADIRVRK</sequence>
<dbReference type="PANTHER" id="PTHR34978:SF3">
    <property type="entry name" value="SLR0241 PROTEIN"/>
    <property type="match status" value="1"/>
</dbReference>
<keyword evidence="5" id="KW-0675">Receptor</keyword>
<keyword evidence="1" id="KW-0998">Cell outer membrane</keyword>
<keyword evidence="1 2" id="KW-0472">Membrane</keyword>
<dbReference type="Pfam" id="PF07715">
    <property type="entry name" value="Plug"/>
    <property type="match status" value="1"/>
</dbReference>
<keyword evidence="2" id="KW-1133">Transmembrane helix</keyword>
<evidence type="ECO:0000259" key="3">
    <source>
        <dbReference type="Pfam" id="PF05569"/>
    </source>
</evidence>
<dbReference type="SUPFAM" id="SSF56935">
    <property type="entry name" value="Porins"/>
    <property type="match status" value="2"/>
</dbReference>
<dbReference type="AlphaFoldDB" id="A0A1H3ZM18"/>
<dbReference type="Pfam" id="PF05569">
    <property type="entry name" value="Peptidase_M56"/>
    <property type="match status" value="1"/>
</dbReference>
<reference evidence="5 6" key="1">
    <citation type="submission" date="2016-10" db="EMBL/GenBank/DDBJ databases">
        <authorList>
            <person name="de Groot N.N."/>
        </authorList>
    </citation>
    <scope>NUCLEOTIDE SEQUENCE [LARGE SCALE GENOMIC DNA]</scope>
    <source>
        <strain evidence="5 6">DSM 25383</strain>
    </source>
</reference>
<dbReference type="CDD" id="cd07341">
    <property type="entry name" value="M56_BlaR1_MecR1_like"/>
    <property type="match status" value="1"/>
</dbReference>
<dbReference type="GO" id="GO:0009279">
    <property type="term" value="C:cell outer membrane"/>
    <property type="evidence" value="ECO:0007669"/>
    <property type="project" value="UniProtKB-SubCell"/>
</dbReference>
<evidence type="ECO:0000256" key="2">
    <source>
        <dbReference type="SAM" id="Phobius"/>
    </source>
</evidence>
<evidence type="ECO:0000313" key="5">
    <source>
        <dbReference type="EMBL" id="SEA24697.1"/>
    </source>
</evidence>
<feature type="transmembrane region" description="Helical" evidence="2">
    <location>
        <begin position="262"/>
        <end position="287"/>
    </location>
</feature>
<keyword evidence="1" id="KW-0813">Transport</keyword>
<dbReference type="InterPro" id="IPR008756">
    <property type="entry name" value="Peptidase_M56"/>
</dbReference>
<gene>
    <name evidence="5" type="ORF">SAMN05444145_102260</name>
</gene>
<keyword evidence="6" id="KW-1185">Reference proteome</keyword>
<dbReference type="Proteomes" id="UP000183253">
    <property type="component" value="Unassembled WGS sequence"/>
</dbReference>
<feature type="transmembrane region" description="Helical" evidence="2">
    <location>
        <begin position="37"/>
        <end position="57"/>
    </location>
</feature>
<evidence type="ECO:0000313" key="6">
    <source>
        <dbReference type="Proteomes" id="UP000183253"/>
    </source>
</evidence>
<comment type="similarity">
    <text evidence="1">Belongs to the TonB-dependent receptor family.</text>
</comment>
<dbReference type="Gene3D" id="2.170.130.10">
    <property type="entry name" value="TonB-dependent receptor, plug domain"/>
    <property type="match status" value="3"/>
</dbReference>
<feature type="domain" description="Peptidase M56" evidence="3">
    <location>
        <begin position="159"/>
        <end position="253"/>
    </location>
</feature>
<dbReference type="PROSITE" id="PS52016">
    <property type="entry name" value="TONB_DEPENDENT_REC_3"/>
    <property type="match status" value="1"/>
</dbReference>
<dbReference type="STRING" id="1033731.SAMN05444145_102260"/>
<dbReference type="InterPro" id="IPR037066">
    <property type="entry name" value="Plug_dom_sf"/>
</dbReference>
<dbReference type="OrthoDB" id="9814002at2"/>
<evidence type="ECO:0000259" key="4">
    <source>
        <dbReference type="Pfam" id="PF07715"/>
    </source>
</evidence>